<evidence type="ECO:0000313" key="2">
    <source>
        <dbReference type="EMBL" id="CAD7458277.1"/>
    </source>
</evidence>
<gene>
    <name evidence="2" type="ORF">TTEB3V08_LOCUS6260</name>
</gene>
<keyword evidence="1" id="KW-1133">Transmembrane helix</keyword>
<protein>
    <submittedName>
        <fullName evidence="2">Uncharacterized protein</fullName>
    </submittedName>
</protein>
<keyword evidence="1" id="KW-0472">Membrane</keyword>
<feature type="transmembrane region" description="Helical" evidence="1">
    <location>
        <begin position="81"/>
        <end position="99"/>
    </location>
</feature>
<dbReference type="EMBL" id="OE002173">
    <property type="protein sequence ID" value="CAD7458277.1"/>
    <property type="molecule type" value="Genomic_DNA"/>
</dbReference>
<accession>A0A7R9IHG9</accession>
<reference evidence="2" key="1">
    <citation type="submission" date="2020-11" db="EMBL/GenBank/DDBJ databases">
        <authorList>
            <person name="Tran Van P."/>
        </authorList>
    </citation>
    <scope>NUCLEOTIDE SEQUENCE</scope>
</reference>
<name>A0A7R9IHG9_9NEOP</name>
<keyword evidence="1" id="KW-0812">Transmembrane</keyword>
<sequence length="126" mass="14471">MQNKAIQPKHSAAEANNFGTFVLVIAASWWPPIKLLTRNPVLMDLTWLKERSETSVRIRIWGNAGTDGNNYAKTDRVRSRCKYWCIILLGILANVLVLGEPVRANKMYRVESDHLLEIINEVLRMH</sequence>
<evidence type="ECO:0000256" key="1">
    <source>
        <dbReference type="SAM" id="Phobius"/>
    </source>
</evidence>
<dbReference type="AlphaFoldDB" id="A0A7R9IHG9"/>
<proteinExistence type="predicted"/>
<organism evidence="2">
    <name type="scientific">Timema tahoe</name>
    <dbReference type="NCBI Taxonomy" id="61484"/>
    <lineage>
        <taxon>Eukaryota</taxon>
        <taxon>Metazoa</taxon>
        <taxon>Ecdysozoa</taxon>
        <taxon>Arthropoda</taxon>
        <taxon>Hexapoda</taxon>
        <taxon>Insecta</taxon>
        <taxon>Pterygota</taxon>
        <taxon>Neoptera</taxon>
        <taxon>Polyneoptera</taxon>
        <taxon>Phasmatodea</taxon>
        <taxon>Timematodea</taxon>
        <taxon>Timematoidea</taxon>
        <taxon>Timematidae</taxon>
        <taxon>Timema</taxon>
    </lineage>
</organism>